<proteinExistence type="predicted"/>
<dbReference type="EMBL" id="CAKLPZ010000001">
    <property type="protein sequence ID" value="CAH1000521.1"/>
    <property type="molecule type" value="Genomic_DNA"/>
</dbReference>
<evidence type="ECO:0000313" key="2">
    <source>
        <dbReference type="Proteomes" id="UP000837803"/>
    </source>
</evidence>
<organism evidence="1 2">
    <name type="scientific">Neolewinella maritima</name>
    <dbReference type="NCBI Taxonomy" id="1383882"/>
    <lineage>
        <taxon>Bacteria</taxon>
        <taxon>Pseudomonadati</taxon>
        <taxon>Bacteroidota</taxon>
        <taxon>Saprospiria</taxon>
        <taxon>Saprospirales</taxon>
        <taxon>Lewinellaceae</taxon>
        <taxon>Neolewinella</taxon>
    </lineage>
</organism>
<keyword evidence="2" id="KW-1185">Reference proteome</keyword>
<name>A0ABN8F8K7_9BACT</name>
<evidence type="ECO:0008006" key="3">
    <source>
        <dbReference type="Google" id="ProtNLM"/>
    </source>
</evidence>
<dbReference type="RefSeq" id="WP_238750571.1">
    <property type="nucleotide sequence ID" value="NZ_CAKLPZ010000001.1"/>
</dbReference>
<sequence>MDQTPINKSSYDVRPEGTDGTINEIAMLHRQSAGYYRDIAKALKPDADTAGNYFEELAAYHEEMMGKLNSILADIAGGVHTPSRSSETLLKKQEAALNRALIAKNVSELSSLAHQNEQAISQSYEQALGNTQLLDFAEDILQAQHQEILVWVNRADRYMTVPQDRNEHYDDNDK</sequence>
<reference evidence="1" key="1">
    <citation type="submission" date="2021-12" db="EMBL/GenBank/DDBJ databases">
        <authorList>
            <person name="Rodrigo-Torres L."/>
            <person name="Arahal R. D."/>
            <person name="Lucena T."/>
        </authorList>
    </citation>
    <scope>NUCLEOTIDE SEQUENCE</scope>
    <source>
        <strain evidence="1">CECT 8419</strain>
    </source>
</reference>
<gene>
    <name evidence="1" type="ORF">LEM8419_01674</name>
</gene>
<evidence type="ECO:0000313" key="1">
    <source>
        <dbReference type="EMBL" id="CAH1000521.1"/>
    </source>
</evidence>
<dbReference type="Proteomes" id="UP000837803">
    <property type="component" value="Unassembled WGS sequence"/>
</dbReference>
<protein>
    <recommendedName>
        <fullName evidence="3">DUF2383 domain-containing protein</fullName>
    </recommendedName>
</protein>
<dbReference type="InterPro" id="IPR012347">
    <property type="entry name" value="Ferritin-like"/>
</dbReference>
<accession>A0ABN8F8K7</accession>
<dbReference type="Gene3D" id="1.20.1260.10">
    <property type="match status" value="1"/>
</dbReference>
<comment type="caution">
    <text evidence="1">The sequence shown here is derived from an EMBL/GenBank/DDBJ whole genome shotgun (WGS) entry which is preliminary data.</text>
</comment>